<dbReference type="PRINTS" id="PR00262">
    <property type="entry name" value="IL1HBGF"/>
</dbReference>
<evidence type="ECO:0000313" key="4">
    <source>
        <dbReference type="Proteomes" id="UP000694865"/>
    </source>
</evidence>
<evidence type="ECO:0000313" key="3">
    <source>
        <dbReference type="EMBL" id="ACY92516.1"/>
    </source>
</evidence>
<evidence type="ECO:0000256" key="2">
    <source>
        <dbReference type="RuleBase" id="RU049442"/>
    </source>
</evidence>
<reference evidence="3" key="1">
    <citation type="submission" date="2009-10" db="EMBL/GenBank/DDBJ databases">
        <authorList>
            <person name="Freeman R.M.Jr."/>
            <person name="Wu M.M."/>
            <person name="Gerhart J.J."/>
        </authorList>
    </citation>
    <scope>NUCLEOTIDE SEQUENCE</scope>
</reference>
<evidence type="ECO:0000256" key="1">
    <source>
        <dbReference type="ARBA" id="ARBA00007936"/>
    </source>
</evidence>
<dbReference type="RefSeq" id="NP_001161537.1">
    <property type="nucleotide sequence ID" value="NM_001168065.1"/>
</dbReference>
<dbReference type="Pfam" id="PF00167">
    <property type="entry name" value="FGF"/>
    <property type="match status" value="1"/>
</dbReference>
<protein>
    <recommendedName>
        <fullName evidence="2">Fibroblast growth factor</fullName>
        <shortName evidence="2">FGF</shortName>
    </recommendedName>
</protein>
<accession>D1LX10</accession>
<dbReference type="SMART" id="SM00442">
    <property type="entry name" value="FGF"/>
    <property type="match status" value="1"/>
</dbReference>
<dbReference type="InterPro" id="IPR002209">
    <property type="entry name" value="Fibroblast_GF_fam"/>
</dbReference>
<dbReference type="SUPFAM" id="SSF50353">
    <property type="entry name" value="Cytokine"/>
    <property type="match status" value="1"/>
</dbReference>
<reference evidence="5" key="3">
    <citation type="submission" date="2025-05" db="UniProtKB">
        <authorList>
            <consortium name="RefSeq"/>
        </authorList>
    </citation>
    <scope>IDENTIFICATION</scope>
</reference>
<proteinExistence type="evidence at transcript level"/>
<dbReference type="CDD" id="cd00058">
    <property type="entry name" value="beta-trefoil_FGF"/>
    <property type="match status" value="1"/>
</dbReference>
<dbReference type="KEGG" id="sko:100313600"/>
<keyword evidence="2 5" id="KW-0732">Signal</keyword>
<dbReference type="EMBL" id="GU075987">
    <property type="protein sequence ID" value="ACY92516.1"/>
    <property type="molecule type" value="mRNA"/>
</dbReference>
<dbReference type="PROSITE" id="PS00247">
    <property type="entry name" value="HBGF_FGF"/>
    <property type="match status" value="1"/>
</dbReference>
<dbReference type="GO" id="GO:0008083">
    <property type="term" value="F:growth factor activity"/>
    <property type="evidence" value="ECO:0007669"/>
    <property type="project" value="InterPro"/>
</dbReference>
<comment type="similarity">
    <text evidence="1 2">Belongs to the heparin-binding growth factors family.</text>
</comment>
<dbReference type="GeneID" id="100313600"/>
<dbReference type="Gene3D" id="2.80.10.50">
    <property type="match status" value="1"/>
</dbReference>
<organism evidence="3">
    <name type="scientific">Saccoglossus kowalevskii</name>
    <name type="common">Acorn worm</name>
    <dbReference type="NCBI Taxonomy" id="10224"/>
    <lineage>
        <taxon>Eukaryota</taxon>
        <taxon>Metazoa</taxon>
        <taxon>Hemichordata</taxon>
        <taxon>Enteropneusta</taxon>
        <taxon>Harrimaniidae</taxon>
        <taxon>Saccoglossus</taxon>
    </lineage>
</organism>
<evidence type="ECO:0000313" key="5">
    <source>
        <dbReference type="RefSeq" id="NP_001161537.1"/>
    </source>
</evidence>
<dbReference type="Proteomes" id="UP000694865">
    <property type="component" value="Unplaced"/>
</dbReference>
<name>D1LX10_SACKO</name>
<dbReference type="PRINTS" id="PR00263">
    <property type="entry name" value="HBGFFGF"/>
</dbReference>
<reference evidence="3" key="2">
    <citation type="submission" date="2009-11" db="EMBL/GenBank/DDBJ databases">
        <title>FGF signaling in the hemichordate Saccoglossus kowalevskii.</title>
        <authorList>
            <person name="Green S.A."/>
            <person name="Gerhart J."/>
            <person name="Lowe C.J."/>
        </authorList>
    </citation>
    <scope>NUCLEOTIDE SEQUENCE</scope>
</reference>
<gene>
    <name evidence="5" type="primary">LOC100313600</name>
</gene>
<dbReference type="InterPro" id="IPR056378">
    <property type="entry name" value="Let-756-like_FGF"/>
</dbReference>
<feature type="chain" id="PRO_5005126083" description="Fibroblast growth factor" evidence="2 5">
    <location>
        <begin position="27"/>
        <end position="184"/>
    </location>
</feature>
<keyword evidence="4" id="KW-1185">Reference proteome</keyword>
<sequence>MRITVSGCRFLGLLVVLMHFVRESCTLPASLSTNPIGGGRMQTENTANGDVRSSTTMLLNLYCDTGTSLIIYANDISSTNQRENQLAILEKQSVGVGLVSIQGVISRHFLAMDDTGTIYPSSTFNEDCRFRESYRNGYYFYSSARDPTWFISIDRNGQVKRSLGNSRKRTHFLPLLTLPVARPI</sequence>
<dbReference type="AlphaFoldDB" id="D1LX10"/>
<dbReference type="InterPro" id="IPR008996">
    <property type="entry name" value="IL1/FGF"/>
</dbReference>
<dbReference type="OrthoDB" id="5960247at2759"/>
<dbReference type="PANTHER" id="PTHR11486">
    <property type="entry name" value="FIBROBLAST GROWTH FACTOR"/>
    <property type="match status" value="1"/>
</dbReference>
<feature type="signal peptide" evidence="2 5">
    <location>
        <begin position="1"/>
        <end position="26"/>
    </location>
</feature>